<dbReference type="RefSeq" id="WP_149070130.1">
    <property type="nucleotide sequence ID" value="NZ_VTHL01000004.1"/>
</dbReference>
<evidence type="ECO:0000259" key="8">
    <source>
        <dbReference type="Pfam" id="PF00662"/>
    </source>
</evidence>
<feature type="transmembrane region" description="Helical" evidence="6">
    <location>
        <begin position="353"/>
        <end position="375"/>
    </location>
</feature>
<dbReference type="EMBL" id="VTHL01000004">
    <property type="protein sequence ID" value="TYZ11951.1"/>
    <property type="molecule type" value="Genomic_DNA"/>
</dbReference>
<evidence type="ECO:0000313" key="9">
    <source>
        <dbReference type="EMBL" id="TYZ11951.1"/>
    </source>
</evidence>
<feature type="transmembrane region" description="Helical" evidence="6">
    <location>
        <begin position="98"/>
        <end position="120"/>
    </location>
</feature>
<gene>
    <name evidence="9" type="ORF">FY528_06270</name>
</gene>
<reference evidence="9 10" key="1">
    <citation type="submission" date="2019-08" db="EMBL/GenBank/DDBJ databases">
        <authorList>
            <person name="Seo M.-J."/>
        </authorList>
    </citation>
    <scope>NUCLEOTIDE SEQUENCE [LARGE SCALE GENOMIC DNA]</scope>
    <source>
        <strain evidence="9 10">KIGAM108</strain>
    </source>
</reference>
<feature type="transmembrane region" description="Helical" evidence="6">
    <location>
        <begin position="173"/>
        <end position="192"/>
    </location>
</feature>
<feature type="transmembrane region" description="Helical" evidence="6">
    <location>
        <begin position="232"/>
        <end position="254"/>
    </location>
</feature>
<feature type="domain" description="NADH:quinone oxidoreductase/Mrp antiporter transmembrane" evidence="7">
    <location>
        <begin position="64"/>
        <end position="281"/>
    </location>
</feature>
<sequence>MTTFVLSSLFHVDRLSLTMMGLVAFIGVCVGSFAYRYLKGDSHYQSFFIWLALLISSVMLLVSADHLLLLLVAWCVSNGLLVRLIMYKTSWRAAKAAGLLATKNFGVGAVGVAAAFGLFYATTGQTSIQAVIQQPTLSPALLLALVLLLIGAMTQSAIWPFHRWLLSSLNSPTPVSAIMHAGLINGGGFLLARFAPLYLQSPVLLTAIVVIGFCAALLGTLWKLLQPDVKRMLACSTMGQMGFMFVQCGLGLFPAAVAHLVWHGMFKAYLFLSSGSAAKEKRVDQAYPPTPLAFMAALVCGLAGSFSFAVSSGKVWLAGDTTFVLVVVAFLTASQFALPILQANPLRMLPGTLVGTGLFGLVYGGSVQLISWFMAPMELMQPQALNGFHVAGLLTLTLAWLSRLFLRKEKKEAPDWMLKGYVTALNASQPHPDTVTTHRNHYQYQ</sequence>
<feature type="transmembrane region" description="Helical" evidence="6">
    <location>
        <begin position="140"/>
        <end position="161"/>
    </location>
</feature>
<dbReference type="GO" id="GO:0012505">
    <property type="term" value="C:endomembrane system"/>
    <property type="evidence" value="ECO:0007669"/>
    <property type="project" value="UniProtKB-SubCell"/>
</dbReference>
<feature type="transmembrane region" description="Helical" evidence="6">
    <location>
        <begin position="47"/>
        <end position="62"/>
    </location>
</feature>
<evidence type="ECO:0000259" key="7">
    <source>
        <dbReference type="Pfam" id="PF00361"/>
    </source>
</evidence>
<dbReference type="GO" id="GO:0008137">
    <property type="term" value="F:NADH dehydrogenase (ubiquinone) activity"/>
    <property type="evidence" value="ECO:0007669"/>
    <property type="project" value="InterPro"/>
</dbReference>
<evidence type="ECO:0000313" key="10">
    <source>
        <dbReference type="Proteomes" id="UP000322791"/>
    </source>
</evidence>
<evidence type="ECO:0000256" key="2">
    <source>
        <dbReference type="ARBA" id="ARBA00022692"/>
    </source>
</evidence>
<dbReference type="PRINTS" id="PR01434">
    <property type="entry name" value="NADHDHGNASE5"/>
</dbReference>
<dbReference type="InterPro" id="IPR001750">
    <property type="entry name" value="ND/Mrp_TM"/>
</dbReference>
<dbReference type="Proteomes" id="UP000322791">
    <property type="component" value="Unassembled WGS sequence"/>
</dbReference>
<feature type="transmembrane region" description="Helical" evidence="6">
    <location>
        <begin position="15"/>
        <end position="35"/>
    </location>
</feature>
<dbReference type="InterPro" id="IPR003945">
    <property type="entry name" value="NU5C-like"/>
</dbReference>
<dbReference type="InterPro" id="IPR001516">
    <property type="entry name" value="Proton_antipo_N"/>
</dbReference>
<keyword evidence="10" id="KW-1185">Reference proteome</keyword>
<comment type="caution">
    <text evidence="9">The sequence shown here is derived from an EMBL/GenBank/DDBJ whole genome shotgun (WGS) entry which is preliminary data.</text>
</comment>
<dbReference type="GO" id="GO:0003954">
    <property type="term" value="F:NADH dehydrogenase activity"/>
    <property type="evidence" value="ECO:0007669"/>
    <property type="project" value="TreeGrafter"/>
</dbReference>
<evidence type="ECO:0000256" key="4">
    <source>
        <dbReference type="ARBA" id="ARBA00023136"/>
    </source>
</evidence>
<organism evidence="9 10">
    <name type="scientific">Hymenobacter lutimineralis</name>
    <dbReference type="NCBI Taxonomy" id="2606448"/>
    <lineage>
        <taxon>Bacteria</taxon>
        <taxon>Pseudomonadati</taxon>
        <taxon>Bacteroidota</taxon>
        <taxon>Cytophagia</taxon>
        <taxon>Cytophagales</taxon>
        <taxon>Hymenobacteraceae</taxon>
        <taxon>Hymenobacter</taxon>
    </lineage>
</organism>
<accession>A0A5D6V7H9</accession>
<dbReference type="AlphaFoldDB" id="A0A5D6V7H9"/>
<protein>
    <submittedName>
        <fullName evidence="9">Proton-conducting membrane transporter</fullName>
    </submittedName>
</protein>
<evidence type="ECO:0000256" key="1">
    <source>
        <dbReference type="ARBA" id="ARBA00004127"/>
    </source>
</evidence>
<dbReference type="Pfam" id="PF00361">
    <property type="entry name" value="Proton_antipo_M"/>
    <property type="match status" value="1"/>
</dbReference>
<evidence type="ECO:0000256" key="6">
    <source>
        <dbReference type="SAM" id="Phobius"/>
    </source>
</evidence>
<name>A0A5D6V7H9_9BACT</name>
<feature type="transmembrane region" description="Helical" evidence="6">
    <location>
        <begin position="322"/>
        <end position="341"/>
    </location>
</feature>
<keyword evidence="4 6" id="KW-0472">Membrane</keyword>
<feature type="transmembrane region" description="Helical" evidence="6">
    <location>
        <begin position="387"/>
        <end position="406"/>
    </location>
</feature>
<dbReference type="GO" id="GO:0015990">
    <property type="term" value="P:electron transport coupled proton transport"/>
    <property type="evidence" value="ECO:0007669"/>
    <property type="project" value="TreeGrafter"/>
</dbReference>
<dbReference type="PANTHER" id="PTHR42829">
    <property type="entry name" value="NADH-UBIQUINONE OXIDOREDUCTASE CHAIN 5"/>
    <property type="match status" value="1"/>
</dbReference>
<keyword evidence="3 6" id="KW-1133">Transmembrane helix</keyword>
<dbReference type="GO" id="GO:0042773">
    <property type="term" value="P:ATP synthesis coupled electron transport"/>
    <property type="evidence" value="ECO:0007669"/>
    <property type="project" value="InterPro"/>
</dbReference>
<dbReference type="GO" id="GO:0016020">
    <property type="term" value="C:membrane"/>
    <property type="evidence" value="ECO:0007669"/>
    <property type="project" value="UniProtKB-SubCell"/>
</dbReference>
<feature type="domain" description="NADH-Ubiquinone oxidoreductase (complex I) chain 5 N-terminal" evidence="8">
    <location>
        <begin position="3"/>
        <end position="48"/>
    </location>
</feature>
<feature type="transmembrane region" description="Helical" evidence="6">
    <location>
        <begin position="290"/>
        <end position="310"/>
    </location>
</feature>
<dbReference type="Pfam" id="PF00662">
    <property type="entry name" value="Proton_antipo_N"/>
    <property type="match status" value="1"/>
</dbReference>
<proteinExistence type="predicted"/>
<comment type="subcellular location">
    <subcellularLocation>
        <location evidence="1">Endomembrane system</location>
        <topology evidence="1">Multi-pass membrane protein</topology>
    </subcellularLocation>
    <subcellularLocation>
        <location evidence="5">Membrane</location>
        <topology evidence="5">Multi-pass membrane protein</topology>
    </subcellularLocation>
</comment>
<keyword evidence="2 5" id="KW-0812">Transmembrane</keyword>
<evidence type="ECO:0000256" key="5">
    <source>
        <dbReference type="RuleBase" id="RU000320"/>
    </source>
</evidence>
<feature type="transmembrane region" description="Helical" evidence="6">
    <location>
        <begin position="204"/>
        <end position="225"/>
    </location>
</feature>
<evidence type="ECO:0000256" key="3">
    <source>
        <dbReference type="ARBA" id="ARBA00022989"/>
    </source>
</evidence>
<dbReference type="PANTHER" id="PTHR42829:SF1">
    <property type="entry name" value="INORGANIC CARBON TRANSPORTER SUBUNIT DABB-RELATED"/>
    <property type="match status" value="1"/>
</dbReference>